<organism evidence="8 9">
    <name type="scientific">Candidatus Falkowbacteria bacterium CG10_big_fil_rev_8_21_14_0_10_39_11</name>
    <dbReference type="NCBI Taxonomy" id="1974565"/>
    <lineage>
        <taxon>Bacteria</taxon>
        <taxon>Candidatus Falkowiibacteriota</taxon>
    </lineage>
</organism>
<comment type="caution">
    <text evidence="8">The sequence shown here is derived from an EMBL/GenBank/DDBJ whole genome shotgun (WGS) entry which is preliminary data.</text>
</comment>
<keyword evidence="2" id="KW-0274">FAD</keyword>
<dbReference type="PROSITE" id="PS00573">
    <property type="entry name" value="PYRIDINE_REDOX_2"/>
    <property type="match status" value="1"/>
</dbReference>
<protein>
    <submittedName>
        <fullName evidence="8">Thioredoxin reductase</fullName>
    </submittedName>
</protein>
<dbReference type="InterPro" id="IPR008255">
    <property type="entry name" value="Pyr_nucl-diS_OxRdtase_2_AS"/>
</dbReference>
<proteinExistence type="predicted"/>
<evidence type="ECO:0000256" key="4">
    <source>
        <dbReference type="ARBA" id="ARBA00023157"/>
    </source>
</evidence>
<evidence type="ECO:0000259" key="7">
    <source>
        <dbReference type="Pfam" id="PF07992"/>
    </source>
</evidence>
<dbReference type="GO" id="GO:0016668">
    <property type="term" value="F:oxidoreductase activity, acting on a sulfur group of donors, NAD(P) as acceptor"/>
    <property type="evidence" value="ECO:0007669"/>
    <property type="project" value="UniProtKB-ARBA"/>
</dbReference>
<dbReference type="PRINTS" id="PR00469">
    <property type="entry name" value="PNDRDTASEII"/>
</dbReference>
<feature type="region of interest" description="Disordered" evidence="6">
    <location>
        <begin position="305"/>
        <end position="326"/>
    </location>
</feature>
<accession>A0A2H0V4Q3</accession>
<dbReference type="AlphaFoldDB" id="A0A2H0V4Q3"/>
<dbReference type="Gene3D" id="3.50.50.60">
    <property type="entry name" value="FAD/NAD(P)-binding domain"/>
    <property type="match status" value="2"/>
</dbReference>
<evidence type="ECO:0000313" key="9">
    <source>
        <dbReference type="Proteomes" id="UP000229901"/>
    </source>
</evidence>
<dbReference type="InterPro" id="IPR023753">
    <property type="entry name" value="FAD/NAD-binding_dom"/>
</dbReference>
<reference evidence="9" key="1">
    <citation type="submission" date="2017-09" db="EMBL/GenBank/DDBJ databases">
        <title>Depth-based differentiation of microbial function through sediment-hosted aquifers and enrichment of novel symbionts in the deep terrestrial subsurface.</title>
        <authorList>
            <person name="Probst A.J."/>
            <person name="Ladd B."/>
            <person name="Jarett J.K."/>
            <person name="Geller-Mcgrath D.E."/>
            <person name="Sieber C.M.K."/>
            <person name="Emerson J.B."/>
            <person name="Anantharaman K."/>
            <person name="Thomas B.C."/>
            <person name="Malmstrom R."/>
            <person name="Stieglmeier M."/>
            <person name="Klingl A."/>
            <person name="Woyke T."/>
            <person name="Ryan C.M."/>
            <person name="Banfield J.F."/>
        </authorList>
    </citation>
    <scope>NUCLEOTIDE SEQUENCE [LARGE SCALE GENOMIC DNA]</scope>
</reference>
<keyword evidence="1" id="KW-0285">Flavoprotein</keyword>
<feature type="domain" description="FAD/NAD(P)-binding" evidence="7">
    <location>
        <begin position="4"/>
        <end position="292"/>
    </location>
</feature>
<dbReference type="SUPFAM" id="SSF51905">
    <property type="entry name" value="FAD/NAD(P)-binding domain"/>
    <property type="match status" value="1"/>
</dbReference>
<evidence type="ECO:0000256" key="1">
    <source>
        <dbReference type="ARBA" id="ARBA00022630"/>
    </source>
</evidence>
<dbReference type="Pfam" id="PF07992">
    <property type="entry name" value="Pyr_redox_2"/>
    <property type="match status" value="1"/>
</dbReference>
<keyword evidence="3" id="KW-0560">Oxidoreductase</keyword>
<sequence length="326" mass="35006">MEKHDVIVVGGACAGMSAALYTARRALKTLVLTKDIGGQLAITTEVENYPGVLKTTGPELAQNFKKHAELSGAEIKTGLVSEINKIGDKFQVVSSIGEFESKVVILAFGLKQRQLGVPGENELIGRGVAYCATCDAPFYKQKKVGVVGGGNSSFDAAEYLADIAAEVHLFVRTDKYRAEQTLIDAVKSANNVTIHNFTEIAEFIGEQKLEKVKLKNNKTNEKSELELDGVFIEIGWESQAGKIKGVSELVELDERGYVIIDNQSRTSTPGIYAAGDVTNTPFKQAVISAGEGAKAAMSAAKYIQETKGTDGSPGLTPDWTRGNKKK</sequence>
<dbReference type="Proteomes" id="UP000229901">
    <property type="component" value="Unassembled WGS sequence"/>
</dbReference>
<dbReference type="InterPro" id="IPR050097">
    <property type="entry name" value="Ferredoxin-NADP_redctase_2"/>
</dbReference>
<name>A0A2H0V4Q3_9BACT</name>
<evidence type="ECO:0000256" key="3">
    <source>
        <dbReference type="ARBA" id="ARBA00023002"/>
    </source>
</evidence>
<evidence type="ECO:0000256" key="2">
    <source>
        <dbReference type="ARBA" id="ARBA00022827"/>
    </source>
</evidence>
<dbReference type="EMBL" id="PFAP01000022">
    <property type="protein sequence ID" value="PIR94041.1"/>
    <property type="molecule type" value="Genomic_DNA"/>
</dbReference>
<keyword evidence="4" id="KW-1015">Disulfide bond</keyword>
<dbReference type="PRINTS" id="PR00368">
    <property type="entry name" value="FADPNR"/>
</dbReference>
<gene>
    <name evidence="8" type="ORF">COT97_03490</name>
</gene>
<keyword evidence="5" id="KW-0676">Redox-active center</keyword>
<evidence type="ECO:0000256" key="6">
    <source>
        <dbReference type="SAM" id="MobiDB-lite"/>
    </source>
</evidence>
<dbReference type="InterPro" id="IPR036188">
    <property type="entry name" value="FAD/NAD-bd_sf"/>
</dbReference>
<dbReference type="PANTHER" id="PTHR48105">
    <property type="entry name" value="THIOREDOXIN REDUCTASE 1-RELATED-RELATED"/>
    <property type="match status" value="1"/>
</dbReference>
<evidence type="ECO:0000313" key="8">
    <source>
        <dbReference type="EMBL" id="PIR94041.1"/>
    </source>
</evidence>
<evidence type="ECO:0000256" key="5">
    <source>
        <dbReference type="ARBA" id="ARBA00023284"/>
    </source>
</evidence>